<dbReference type="FunCoup" id="F6UTT2">
    <property type="interactions" value="3"/>
</dbReference>
<proteinExistence type="inferred from homology"/>
<feature type="domain" description="Neutral/alkaline non-lysosomal ceramidase C-terminal" evidence="9">
    <location>
        <begin position="521"/>
        <end position="687"/>
    </location>
</feature>
<evidence type="ECO:0000256" key="7">
    <source>
        <dbReference type="RuleBase" id="RU366019"/>
    </source>
</evidence>
<feature type="binding site" evidence="6">
    <location>
        <position position="213"/>
    </location>
    <ligand>
        <name>Zn(2+)</name>
        <dbReference type="ChEBI" id="CHEBI:29105"/>
    </ligand>
</feature>
<evidence type="ECO:0000256" key="3">
    <source>
        <dbReference type="ARBA" id="ARBA00019235"/>
    </source>
</evidence>
<dbReference type="FunFam" id="2.60.40.2300:FF:000009">
    <property type="entry name" value="neutral ceramidase"/>
    <property type="match status" value="1"/>
</dbReference>
<name>F6UTT2_CIOIN</name>
<evidence type="ECO:0000256" key="2">
    <source>
        <dbReference type="ARBA" id="ARBA00011891"/>
    </source>
</evidence>
<comment type="cofactor">
    <cofactor evidence="6">
        <name>Zn(2+)</name>
        <dbReference type="ChEBI" id="CHEBI:29105"/>
    </cofactor>
    <text evidence="6">Binds 1 zinc ion per subunit.</text>
</comment>
<dbReference type="GO" id="GO:0016020">
    <property type="term" value="C:membrane"/>
    <property type="evidence" value="ECO:0007669"/>
    <property type="project" value="GOC"/>
</dbReference>
<evidence type="ECO:0000256" key="4">
    <source>
        <dbReference type="ARBA" id="ARBA00022801"/>
    </source>
</evidence>
<dbReference type="InterPro" id="IPR031331">
    <property type="entry name" value="NEUT/ALK_ceramidase_C"/>
</dbReference>
<keyword evidence="6" id="KW-0862">Zinc</keyword>
<dbReference type="GeneTree" id="ENSGT00390000015792"/>
<keyword evidence="6" id="KW-0479">Metal-binding</keyword>
<dbReference type="PANTHER" id="PTHR12670">
    <property type="entry name" value="CERAMIDASE"/>
    <property type="match status" value="1"/>
</dbReference>
<dbReference type="Ensembl" id="ENSCINT00000011274.3">
    <property type="protein sequence ID" value="ENSCINP00000011274.3"/>
    <property type="gene ID" value="ENSCING00000005453.3"/>
</dbReference>
<dbReference type="PANTHER" id="PTHR12670:SF1">
    <property type="entry name" value="NEUTRAL CERAMIDASE"/>
    <property type="match status" value="1"/>
</dbReference>
<evidence type="ECO:0000259" key="8">
    <source>
        <dbReference type="Pfam" id="PF04734"/>
    </source>
</evidence>
<comment type="catalytic activity">
    <reaction evidence="7">
        <text>an N-acylsphing-4-enine + H2O = sphing-4-enine + a fatty acid</text>
        <dbReference type="Rhea" id="RHEA:20856"/>
        <dbReference type="ChEBI" id="CHEBI:15377"/>
        <dbReference type="ChEBI" id="CHEBI:28868"/>
        <dbReference type="ChEBI" id="CHEBI:52639"/>
        <dbReference type="ChEBI" id="CHEBI:57756"/>
        <dbReference type="EC" id="3.5.1.23"/>
    </reaction>
</comment>
<evidence type="ECO:0000256" key="5">
    <source>
        <dbReference type="PIRSR" id="PIRSR606823-1"/>
    </source>
</evidence>
<dbReference type="GO" id="GO:0017040">
    <property type="term" value="F:N-acylsphingosine amidohydrolase activity"/>
    <property type="evidence" value="ECO:0000318"/>
    <property type="project" value="GO_Central"/>
</dbReference>
<dbReference type="InParanoid" id="F6UTT2"/>
<dbReference type="EC" id="3.5.1.23" evidence="2 7"/>
<reference evidence="10" key="4">
    <citation type="submission" date="2025-09" db="UniProtKB">
        <authorList>
            <consortium name="Ensembl"/>
        </authorList>
    </citation>
    <scope>IDENTIFICATION</scope>
</reference>
<feature type="binding site" evidence="6">
    <location>
        <position position="490"/>
    </location>
    <ligand>
        <name>Zn(2+)</name>
        <dbReference type="ChEBI" id="CHEBI:29105"/>
    </ligand>
</feature>
<keyword evidence="7" id="KW-0443">Lipid metabolism</keyword>
<keyword evidence="7" id="KW-0746">Sphingolipid metabolism</keyword>
<dbReference type="GO" id="GO:0046512">
    <property type="term" value="P:sphingosine biosynthetic process"/>
    <property type="evidence" value="ECO:0000318"/>
    <property type="project" value="GO_Central"/>
</dbReference>
<dbReference type="HOGENOM" id="CLU_011300_2_0_1"/>
<accession>F6UTT2</accession>
<reference evidence="11" key="1">
    <citation type="journal article" date="2002" name="Science">
        <title>The draft genome of Ciona intestinalis: insights into chordate and vertebrate origins.</title>
        <authorList>
            <person name="Dehal P."/>
            <person name="Satou Y."/>
            <person name="Campbell R.K."/>
            <person name="Chapman J."/>
            <person name="Degnan B."/>
            <person name="De Tomaso A."/>
            <person name="Davidson B."/>
            <person name="Di Gregorio A."/>
            <person name="Gelpke M."/>
            <person name="Goodstein D.M."/>
            <person name="Harafuji N."/>
            <person name="Hastings K.E."/>
            <person name="Ho I."/>
            <person name="Hotta K."/>
            <person name="Huang W."/>
            <person name="Kawashima T."/>
            <person name="Lemaire P."/>
            <person name="Martinez D."/>
            <person name="Meinertzhagen I.A."/>
            <person name="Necula S."/>
            <person name="Nonaka M."/>
            <person name="Putnam N."/>
            <person name="Rash S."/>
            <person name="Saiga H."/>
            <person name="Satake M."/>
            <person name="Terry A."/>
            <person name="Yamada L."/>
            <person name="Wang H.G."/>
            <person name="Awazu S."/>
            <person name="Azumi K."/>
            <person name="Boore J."/>
            <person name="Branno M."/>
            <person name="Chin-Bow S."/>
            <person name="DeSantis R."/>
            <person name="Doyle S."/>
            <person name="Francino P."/>
            <person name="Keys D.N."/>
            <person name="Haga S."/>
            <person name="Hayashi H."/>
            <person name="Hino K."/>
            <person name="Imai K.S."/>
            <person name="Inaba K."/>
            <person name="Kano S."/>
            <person name="Kobayashi K."/>
            <person name="Kobayashi M."/>
            <person name="Lee B.I."/>
            <person name="Makabe K.W."/>
            <person name="Manohar C."/>
            <person name="Matassi G."/>
            <person name="Medina M."/>
            <person name="Mochizuki Y."/>
            <person name="Mount S."/>
            <person name="Morishita T."/>
            <person name="Miura S."/>
            <person name="Nakayama A."/>
            <person name="Nishizaka S."/>
            <person name="Nomoto H."/>
            <person name="Ohta F."/>
            <person name="Oishi K."/>
            <person name="Rigoutsos I."/>
            <person name="Sano M."/>
            <person name="Sasaki A."/>
            <person name="Sasakura Y."/>
            <person name="Shoguchi E."/>
            <person name="Shin-i T."/>
            <person name="Spagnuolo A."/>
            <person name="Stainier D."/>
            <person name="Suzuki M.M."/>
            <person name="Tassy O."/>
            <person name="Takatori N."/>
            <person name="Tokuoka M."/>
            <person name="Yagi K."/>
            <person name="Yoshizaki F."/>
            <person name="Wada S."/>
            <person name="Zhang C."/>
            <person name="Hyatt P.D."/>
            <person name="Larimer F."/>
            <person name="Detter C."/>
            <person name="Doggett N."/>
            <person name="Glavina T."/>
            <person name="Hawkins T."/>
            <person name="Richardson P."/>
            <person name="Lucas S."/>
            <person name="Kohara Y."/>
            <person name="Levine M."/>
            <person name="Satoh N."/>
            <person name="Rokhsar D.S."/>
        </authorList>
    </citation>
    <scope>NUCLEOTIDE SEQUENCE [LARGE SCALE GENOMIC DNA]</scope>
</reference>
<feature type="binding site" evidence="6">
    <location>
        <position position="450"/>
    </location>
    <ligand>
        <name>Zn(2+)</name>
        <dbReference type="ChEBI" id="CHEBI:29105"/>
    </ligand>
</feature>
<dbReference type="Pfam" id="PF04734">
    <property type="entry name" value="Ceramidase_alk"/>
    <property type="match status" value="1"/>
</dbReference>
<dbReference type="GO" id="GO:0046514">
    <property type="term" value="P:ceramide catabolic process"/>
    <property type="evidence" value="ECO:0000318"/>
    <property type="project" value="GO_Central"/>
</dbReference>
<organism evidence="10 11">
    <name type="scientific">Ciona intestinalis</name>
    <name type="common">Transparent sea squirt</name>
    <name type="synonym">Ascidia intestinalis</name>
    <dbReference type="NCBI Taxonomy" id="7719"/>
    <lineage>
        <taxon>Eukaryota</taxon>
        <taxon>Metazoa</taxon>
        <taxon>Chordata</taxon>
        <taxon>Tunicata</taxon>
        <taxon>Ascidiacea</taxon>
        <taxon>Phlebobranchia</taxon>
        <taxon>Cionidae</taxon>
        <taxon>Ciona</taxon>
    </lineage>
</organism>
<comment type="similarity">
    <text evidence="1 7">Belongs to the neutral ceramidase family.</text>
</comment>
<sequence length="688" mass="76027">MFSGKDASSSYIIGVGRADITGPAADVNMMGYANPNQVSGGLHMRQYARAFLVQQGRNRILFVNVDACMGSLLVKLEVLKVLKQRYGSLYDAGNVCISGTHTHSAPAGFLQDVLFQITSMGYVPETLKAMVEGIVENKQSIHIAHESAAPGKILMNKGELLDSNINRSPLAYINNPEQERARYKYNVDKDMILLKFIDANGKGIGMINWFAVHCTSMNNTNSLISGDNKDKGYAELLFEEAMNPGSKPGEGSFVAAFAQSNEGDVSPNTRGPHCIDTGVPCDNVHSTCDGKVHNCIASGPGKDMFESTKIIGKNQFDKAMSLYKNAKSHVTGPVHAVHQYINMTNQTVTLNATHTATTCKPAMGFSFAAGTTDGPGVFDFKQGDTSGNGFWKIVRNFLHGPSKELSACHSPKPILLATGEMQYPYPWQPDVVDTQLFRIGQFLISAVPGEFTTMSGRRLSQAVQEVFTEAEPNVKFESVIAGLSNTYSDYIATYEEYHVQRYEGASTIYGPHTLEAYIQQYKRLSQHMIKDAPLGPGGEAHDIIDKLKSFVLPVIMDTTPFGYSMGDTIVDANDTYYQVNGDTVSVQFYSGNPRNSPTFNMTFLEVQRLVNQTWKVVLNDGAWDTRFIWERSSFMGNIRGISEATIKWDISLNTPPGKYRVHHYGHYKWALNHKIYPYTGHSKVFNVQ</sequence>
<dbReference type="GO" id="GO:0046872">
    <property type="term" value="F:metal ion binding"/>
    <property type="evidence" value="ECO:0007669"/>
    <property type="project" value="UniProtKB-KW"/>
</dbReference>
<evidence type="ECO:0000256" key="6">
    <source>
        <dbReference type="PIRSR" id="PIRSR606823-2"/>
    </source>
</evidence>
<feature type="active site" description="Nucleophile" evidence="5">
    <location>
        <position position="266"/>
    </location>
</feature>
<evidence type="ECO:0000259" key="9">
    <source>
        <dbReference type="Pfam" id="PF17048"/>
    </source>
</evidence>
<dbReference type="Gene3D" id="2.60.40.2300">
    <property type="entry name" value="Neutral/alkaline non-lysosomal ceramidase, C-terminal domain"/>
    <property type="match status" value="1"/>
</dbReference>
<dbReference type="Pfam" id="PF17048">
    <property type="entry name" value="Ceramidse_alk_C"/>
    <property type="match status" value="1"/>
</dbReference>
<dbReference type="AlphaFoldDB" id="F6UTT2"/>
<reference evidence="10" key="2">
    <citation type="journal article" date="2008" name="Genome Biol.">
        <title>Improved genome assembly and evidence-based global gene model set for the chordate Ciona intestinalis: new insight into intron and operon populations.</title>
        <authorList>
            <person name="Satou Y."/>
            <person name="Mineta K."/>
            <person name="Ogasawara M."/>
            <person name="Sasakura Y."/>
            <person name="Shoguchi E."/>
            <person name="Ueno K."/>
            <person name="Yamada L."/>
            <person name="Matsumoto J."/>
            <person name="Wasserscheid J."/>
            <person name="Dewar K."/>
            <person name="Wiley G.B."/>
            <person name="Macmil S.L."/>
            <person name="Roe B.A."/>
            <person name="Zeller R.W."/>
            <person name="Hastings K.E."/>
            <person name="Lemaire P."/>
            <person name="Lindquist E."/>
            <person name="Endo T."/>
            <person name="Hotta K."/>
            <person name="Inaba K."/>
        </authorList>
    </citation>
    <scope>NUCLEOTIDE SEQUENCE [LARGE SCALE GENOMIC DNA]</scope>
    <source>
        <strain evidence="10">wild type</strain>
    </source>
</reference>
<evidence type="ECO:0000256" key="1">
    <source>
        <dbReference type="ARBA" id="ARBA00009835"/>
    </source>
</evidence>
<keyword evidence="11" id="KW-1185">Reference proteome</keyword>
<dbReference type="GO" id="GO:0005576">
    <property type="term" value="C:extracellular region"/>
    <property type="evidence" value="ECO:0000318"/>
    <property type="project" value="GO_Central"/>
</dbReference>
<feature type="domain" description="Neutral/alkaline non-lysosomal ceramidase N-terminal" evidence="8">
    <location>
        <begin position="11"/>
        <end position="519"/>
    </location>
</feature>
<dbReference type="GO" id="GO:0042759">
    <property type="term" value="P:long-chain fatty acid biosynthetic process"/>
    <property type="evidence" value="ECO:0000318"/>
    <property type="project" value="GO_Central"/>
</dbReference>
<protein>
    <recommendedName>
        <fullName evidence="3 7">Neutral ceramidase</fullName>
        <ecNumber evidence="2 7">3.5.1.23</ecNumber>
    </recommendedName>
</protein>
<dbReference type="InterPro" id="IPR038445">
    <property type="entry name" value="NCDase_C_sf"/>
</dbReference>
<dbReference type="Proteomes" id="UP000008144">
    <property type="component" value="Chromosome 8"/>
</dbReference>
<reference evidence="10" key="3">
    <citation type="submission" date="2025-08" db="UniProtKB">
        <authorList>
            <consortium name="Ensembl"/>
        </authorList>
    </citation>
    <scope>IDENTIFICATION</scope>
</reference>
<dbReference type="STRING" id="7719.ENSCINP00000011274"/>
<dbReference type="EMBL" id="EAAA01002669">
    <property type="status" value="NOT_ANNOTATED_CDS"/>
    <property type="molecule type" value="Genomic_DNA"/>
</dbReference>
<keyword evidence="4 7" id="KW-0378">Hydrolase</keyword>
<dbReference type="OMA" id="GTTVQTC"/>
<evidence type="ECO:0000313" key="10">
    <source>
        <dbReference type="Ensembl" id="ENSCINP00000011274.3"/>
    </source>
</evidence>
<dbReference type="InterPro" id="IPR031329">
    <property type="entry name" value="NEUT/ALK_ceramidase_N"/>
</dbReference>
<feature type="binding site" evidence="6">
    <location>
        <position position="101"/>
    </location>
    <ligand>
        <name>Zn(2+)</name>
        <dbReference type="ChEBI" id="CHEBI:29105"/>
    </ligand>
</feature>
<dbReference type="InterPro" id="IPR006823">
    <property type="entry name" value="Ceramidase_alk"/>
</dbReference>
<evidence type="ECO:0000313" key="11">
    <source>
        <dbReference type="Proteomes" id="UP000008144"/>
    </source>
</evidence>